<evidence type="ECO:0008006" key="2">
    <source>
        <dbReference type="Google" id="ProtNLM"/>
    </source>
</evidence>
<dbReference type="Pfam" id="PF14357">
    <property type="entry name" value="DUF4404"/>
    <property type="match status" value="1"/>
</dbReference>
<accession>G3D5H2</accession>
<gene>
    <name evidence="1" type="ORF">MMCf2_030</name>
</gene>
<dbReference type="AlphaFoldDB" id="G3D5H2"/>
<dbReference type="InterPro" id="IPR025516">
    <property type="entry name" value="DUF4404"/>
</dbReference>
<sequence length="91" mass="10020">MPRQQLNRALVALHRELESSAEIEAEDREALLQAVREIEEALSQDDAGEQPGEGGPLSKRVTALIEDFETSYPKFADILRSVSESLANLGI</sequence>
<reference evidence="1" key="1">
    <citation type="journal article" date="2012" name="ISME J.">
        <title>Biogeography and phylogenetic diversity of a cluster of exclusively marine myxobacteria.</title>
        <authorList>
            <person name="Brinkhoff T."/>
            <person name="Fischer D."/>
            <person name="Vollmers J."/>
            <person name="Voget S."/>
            <person name="Beardsley C."/>
            <person name="Thole S."/>
            <person name="Mussmann M."/>
            <person name="Kunze B."/>
            <person name="Wagner-Dobler I."/>
            <person name="Daniel R."/>
            <person name="Simon M."/>
        </authorList>
    </citation>
    <scope>NUCLEOTIDE SEQUENCE</scope>
</reference>
<evidence type="ECO:0000313" key="1">
    <source>
        <dbReference type="EMBL" id="ADN05980.1"/>
    </source>
</evidence>
<protein>
    <recommendedName>
        <fullName evidence="2">DUF4404 family protein</fullName>
    </recommendedName>
</protein>
<name>G3D5H2_9BACT</name>
<dbReference type="EMBL" id="HQ191476">
    <property type="protein sequence ID" value="ADN05980.1"/>
    <property type="molecule type" value="Genomic_DNA"/>
</dbReference>
<organism evidence="1">
    <name type="scientific">uncultured Myxococcales bacterium</name>
    <dbReference type="NCBI Taxonomy" id="253830"/>
    <lineage>
        <taxon>Bacteria</taxon>
        <taxon>Pseudomonadati</taxon>
        <taxon>Myxococcota</taxon>
        <taxon>Myxococcia</taxon>
        <taxon>Myxococcales</taxon>
        <taxon>environmental samples</taxon>
    </lineage>
</organism>
<proteinExistence type="predicted"/>